<gene>
    <name evidence="2" type="ORF">L336_0767</name>
</gene>
<dbReference type="AlphaFoldDB" id="R4PND6"/>
<dbReference type="RefSeq" id="WP_015641919.1">
    <property type="nucleotide sequence ID" value="NC_021219.1"/>
</dbReference>
<dbReference type="Proteomes" id="UP000013893">
    <property type="component" value="Chromosome"/>
</dbReference>
<sequence length="217" mass="23725">MKIGVFDSGIGGEIVANDLKKHFPDATITAINDRAHLPYGTKTEEQVINLTDTAIQPLIAAASDVIVIACNTATTIALSFLRKKYPDQLFVGIEPMIKTASELTRTNVVAVCATPATLKSKRYNELKKSFAADITVLEPDCSDWASMIEANSVDMSRISSVIADSLAKKADVIVLGCTHYHWIYEQITKLSQERAHIIEPTPSIARQITALTAKRPR</sequence>
<dbReference type="PANTHER" id="PTHR21198">
    <property type="entry name" value="GLUTAMATE RACEMASE"/>
    <property type="match status" value="1"/>
</dbReference>
<dbReference type="HOGENOM" id="CLU_052344_2_1_0"/>
<dbReference type="KEGG" id="saal:L336_0767"/>
<dbReference type="InterPro" id="IPR001920">
    <property type="entry name" value="Asp/Glu_race"/>
</dbReference>
<dbReference type="EC" id="5.1.1.3" evidence="2"/>
<dbReference type="SMR" id="R4PND6"/>
<accession>R4PND6</accession>
<dbReference type="EMBL" id="CP005957">
    <property type="protein sequence ID" value="AGL62469.1"/>
    <property type="molecule type" value="Genomic_DNA"/>
</dbReference>
<dbReference type="OrthoDB" id="9801055at2"/>
<dbReference type="InterPro" id="IPR015942">
    <property type="entry name" value="Asp/Glu/hydantoin_racemase"/>
</dbReference>
<organism evidence="2 3">
    <name type="scientific">Candidatus Saccharimonas aalborgensis</name>
    <dbReference type="NCBI Taxonomy" id="1332188"/>
    <lineage>
        <taxon>Bacteria</taxon>
        <taxon>Candidatus Saccharimonadota</taxon>
        <taxon>Candidatus Saccharimonadia</taxon>
        <taxon>Candidatus Saccharimonadales</taxon>
        <taxon>Candidatus Saccharimonadaceae</taxon>
        <taxon>Candidatus Saccharimonas</taxon>
    </lineage>
</organism>
<keyword evidence="1 2" id="KW-0413">Isomerase</keyword>
<dbReference type="STRING" id="1332188.L336_0767"/>
<name>R4PND6_9BACT</name>
<dbReference type="PATRIC" id="fig|1332188.3.peg.757"/>
<evidence type="ECO:0000256" key="1">
    <source>
        <dbReference type="ARBA" id="ARBA00023235"/>
    </source>
</evidence>
<dbReference type="Gene3D" id="3.40.50.1860">
    <property type="match status" value="2"/>
</dbReference>
<keyword evidence="3" id="KW-1185">Reference proteome</keyword>
<dbReference type="Pfam" id="PF01177">
    <property type="entry name" value="Asp_Glu_race"/>
    <property type="match status" value="1"/>
</dbReference>
<dbReference type="PROSITE" id="PS00923">
    <property type="entry name" value="ASP_GLU_RACEMASE_1"/>
    <property type="match status" value="1"/>
</dbReference>
<proteinExistence type="predicted"/>
<protein>
    <submittedName>
        <fullName evidence="2">Putative Glutamate racemase</fullName>
        <ecNumber evidence="2">5.1.1.3</ecNumber>
    </submittedName>
</protein>
<dbReference type="GO" id="GO:0008881">
    <property type="term" value="F:glutamate racemase activity"/>
    <property type="evidence" value="ECO:0007669"/>
    <property type="project" value="UniProtKB-EC"/>
</dbReference>
<evidence type="ECO:0000313" key="3">
    <source>
        <dbReference type="Proteomes" id="UP000013893"/>
    </source>
</evidence>
<dbReference type="SUPFAM" id="SSF53681">
    <property type="entry name" value="Aspartate/glutamate racemase"/>
    <property type="match status" value="2"/>
</dbReference>
<dbReference type="InterPro" id="IPR018187">
    <property type="entry name" value="Asp/Glu_racemase_AS_1"/>
</dbReference>
<evidence type="ECO:0000313" key="2">
    <source>
        <dbReference type="EMBL" id="AGL62469.1"/>
    </source>
</evidence>
<dbReference type="PANTHER" id="PTHR21198:SF3">
    <property type="entry name" value="GLUTAMATE RACEMASE"/>
    <property type="match status" value="1"/>
</dbReference>
<reference evidence="2 3" key="1">
    <citation type="journal article" date="2013" name="Nat. Biotechnol.">
        <title>Genome sequences of rare, uncultured bacteria obtained by differential coverage binning of multiple metagenomes.</title>
        <authorList>
            <person name="Albertsen M."/>
            <person name="Hugenholtz P."/>
            <person name="Skarshewski A."/>
            <person name="Nielsen K.L."/>
            <person name="Tyson G.W."/>
            <person name="Nielsen P.H."/>
        </authorList>
    </citation>
    <scope>NUCLEOTIDE SEQUENCE [LARGE SCALE GENOMIC DNA]</scope>
    <source>
        <strain evidence="2">TM71</strain>
    </source>
</reference>